<sequence length="195" mass="22022">LSSLDHGGHFRIRLGLKKYACDLTLDPNTAHTQLILSEDNRKVTRVEEKQLYPDHPDRFENNEQVLCEESLTGRCYWEAEWSVHKADVAVTYKGINRKGASDSWFGYSDNSWSLFCTGNGFHVWHNNKSTYIASPSPPSNSVGVYVDVSAGTLSFYSVSDTHTLTHLHTFNTTFTEPLYAGFKAYDDSVSLCQIK</sequence>
<dbReference type="InterPro" id="IPR013320">
    <property type="entry name" value="ConA-like_dom_sf"/>
</dbReference>
<dbReference type="Gene3D" id="2.60.120.920">
    <property type="match status" value="1"/>
</dbReference>
<dbReference type="PRINTS" id="PR01407">
    <property type="entry name" value="BUTYPHLNCDUF"/>
</dbReference>
<organism evidence="5 6">
    <name type="scientific">Sinocyclocheilus rhinocerous</name>
    <dbReference type="NCBI Taxonomy" id="307959"/>
    <lineage>
        <taxon>Eukaryota</taxon>
        <taxon>Metazoa</taxon>
        <taxon>Chordata</taxon>
        <taxon>Craniata</taxon>
        <taxon>Vertebrata</taxon>
        <taxon>Euteleostomi</taxon>
        <taxon>Actinopterygii</taxon>
        <taxon>Neopterygii</taxon>
        <taxon>Teleostei</taxon>
        <taxon>Ostariophysi</taxon>
        <taxon>Cypriniformes</taxon>
        <taxon>Cyprinidae</taxon>
        <taxon>Cyprininae</taxon>
        <taxon>Sinocyclocheilus</taxon>
    </lineage>
</organism>
<keyword evidence="1" id="KW-0479">Metal-binding</keyword>
<dbReference type="PANTHER" id="PTHR25465">
    <property type="entry name" value="B-BOX DOMAIN CONTAINING"/>
    <property type="match status" value="1"/>
</dbReference>
<dbReference type="Ensembl" id="ENSSRHT00000058487.1">
    <property type="protein sequence ID" value="ENSSRHP00000056894.1"/>
    <property type="gene ID" value="ENSSRHG00000028537.1"/>
</dbReference>
<dbReference type="GO" id="GO:0005737">
    <property type="term" value="C:cytoplasm"/>
    <property type="evidence" value="ECO:0007669"/>
    <property type="project" value="UniProtKB-ARBA"/>
</dbReference>
<reference evidence="5" key="2">
    <citation type="submission" date="2025-09" db="UniProtKB">
        <authorList>
            <consortium name="Ensembl"/>
        </authorList>
    </citation>
    <scope>IDENTIFICATION</scope>
</reference>
<evidence type="ECO:0000259" key="4">
    <source>
        <dbReference type="PROSITE" id="PS50188"/>
    </source>
</evidence>
<keyword evidence="2" id="KW-0863">Zinc-finger</keyword>
<evidence type="ECO:0000313" key="6">
    <source>
        <dbReference type="Proteomes" id="UP000472270"/>
    </source>
</evidence>
<feature type="domain" description="B30.2/SPRY" evidence="4">
    <location>
        <begin position="3"/>
        <end position="195"/>
    </location>
</feature>
<dbReference type="SMART" id="SM00589">
    <property type="entry name" value="PRY"/>
    <property type="match status" value="1"/>
</dbReference>
<accession>A0A673JUE2</accession>
<protein>
    <recommendedName>
        <fullName evidence="4">B30.2/SPRY domain-containing protein</fullName>
    </recommendedName>
</protein>
<evidence type="ECO:0000256" key="1">
    <source>
        <dbReference type="ARBA" id="ARBA00022723"/>
    </source>
</evidence>
<dbReference type="Proteomes" id="UP000472270">
    <property type="component" value="Unassembled WGS sequence"/>
</dbReference>
<dbReference type="InterPro" id="IPR051051">
    <property type="entry name" value="E3_ubiq-ligase_TRIM/RNF"/>
</dbReference>
<dbReference type="PANTHER" id="PTHR25465:SF5">
    <property type="entry name" value="E3 UBIQUITIN_ISG15 LIGASE TRIM25-RELATED"/>
    <property type="match status" value="1"/>
</dbReference>
<evidence type="ECO:0000313" key="5">
    <source>
        <dbReference type="Ensembl" id="ENSSRHP00000056894.1"/>
    </source>
</evidence>
<dbReference type="GO" id="GO:0008270">
    <property type="term" value="F:zinc ion binding"/>
    <property type="evidence" value="ECO:0007669"/>
    <property type="project" value="UniProtKB-KW"/>
</dbReference>
<dbReference type="InterPro" id="IPR006574">
    <property type="entry name" value="PRY"/>
</dbReference>
<dbReference type="InterPro" id="IPR001870">
    <property type="entry name" value="B30.2/SPRY"/>
</dbReference>
<dbReference type="InterPro" id="IPR043136">
    <property type="entry name" value="B30.2/SPRY_sf"/>
</dbReference>
<keyword evidence="3" id="KW-0862">Zinc</keyword>
<dbReference type="FunFam" id="2.60.120.920:FF:000037">
    <property type="entry name" value="Si:dkey-191j3.2"/>
    <property type="match status" value="1"/>
</dbReference>
<dbReference type="PROSITE" id="PS50188">
    <property type="entry name" value="B302_SPRY"/>
    <property type="match status" value="1"/>
</dbReference>
<dbReference type="Pfam" id="PF00622">
    <property type="entry name" value="SPRY"/>
    <property type="match status" value="1"/>
</dbReference>
<evidence type="ECO:0000256" key="3">
    <source>
        <dbReference type="ARBA" id="ARBA00022833"/>
    </source>
</evidence>
<dbReference type="Pfam" id="PF13765">
    <property type="entry name" value="PRY"/>
    <property type="match status" value="1"/>
</dbReference>
<evidence type="ECO:0000256" key="2">
    <source>
        <dbReference type="ARBA" id="ARBA00022771"/>
    </source>
</evidence>
<proteinExistence type="predicted"/>
<keyword evidence="6" id="KW-1185">Reference proteome</keyword>
<dbReference type="CDD" id="cd16040">
    <property type="entry name" value="SPRY_PRY_SNTX"/>
    <property type="match status" value="1"/>
</dbReference>
<dbReference type="SMART" id="SM00449">
    <property type="entry name" value="SPRY"/>
    <property type="match status" value="1"/>
</dbReference>
<dbReference type="InterPro" id="IPR003877">
    <property type="entry name" value="SPRY_dom"/>
</dbReference>
<reference evidence="5" key="1">
    <citation type="submission" date="2025-08" db="UniProtKB">
        <authorList>
            <consortium name="Ensembl"/>
        </authorList>
    </citation>
    <scope>IDENTIFICATION</scope>
</reference>
<name>A0A673JUE2_9TELE</name>
<dbReference type="SUPFAM" id="SSF49899">
    <property type="entry name" value="Concanavalin A-like lectins/glucanases"/>
    <property type="match status" value="1"/>
</dbReference>
<dbReference type="AlphaFoldDB" id="A0A673JUE2"/>
<dbReference type="InterPro" id="IPR003879">
    <property type="entry name" value="Butyrophylin_SPRY"/>
</dbReference>